<accession>A0AAD9YIJ6</accession>
<dbReference type="EMBL" id="VYYT01000126">
    <property type="protein sequence ID" value="KAK2765850.1"/>
    <property type="molecule type" value="Genomic_DNA"/>
</dbReference>
<dbReference type="AlphaFoldDB" id="A0AAD9YIJ6"/>
<feature type="compositionally biased region" description="Acidic residues" evidence="1">
    <location>
        <begin position="168"/>
        <end position="181"/>
    </location>
</feature>
<comment type="caution">
    <text evidence="2">The sequence shown here is derived from an EMBL/GenBank/DDBJ whole genome shotgun (WGS) entry which is preliminary data.</text>
</comment>
<dbReference type="Proteomes" id="UP001281614">
    <property type="component" value="Unassembled WGS sequence"/>
</dbReference>
<feature type="region of interest" description="Disordered" evidence="1">
    <location>
        <begin position="1"/>
        <end position="75"/>
    </location>
</feature>
<evidence type="ECO:0000313" key="3">
    <source>
        <dbReference type="Proteomes" id="UP001281614"/>
    </source>
</evidence>
<name>A0AAD9YIJ6_COLKA</name>
<evidence type="ECO:0008006" key="4">
    <source>
        <dbReference type="Google" id="ProtNLM"/>
    </source>
</evidence>
<sequence>MSCSNNHLSPAGLPTLNVDNASRGGKRTGRQRGRSPTTPEVTPPRPGHSSGKPGPQRPGQAPVPPAATTADPSSATCHTCGFSAEHLLRLSDTVQALTGRVSKSPDSERGLDMLQLFLGFISDYATKRLLPNATRTRNNNPSDVMNREQVLETTVELSNSETFKNDESFDESSDDNFGEDSDSGRESASSNRSDSPDVPEEMGKRPPRRRWTPLDELRLRAWVQEGKEWFWIAGKLQRSEQAIVQHWAIIGKQVKKTTKK</sequence>
<evidence type="ECO:0000313" key="2">
    <source>
        <dbReference type="EMBL" id="KAK2765850.1"/>
    </source>
</evidence>
<feature type="compositionally biased region" description="Low complexity" evidence="1">
    <location>
        <begin position="66"/>
        <end position="75"/>
    </location>
</feature>
<feature type="compositionally biased region" description="Basic residues" evidence="1">
    <location>
        <begin position="24"/>
        <end position="33"/>
    </location>
</feature>
<reference evidence="2" key="1">
    <citation type="submission" date="2023-02" db="EMBL/GenBank/DDBJ databases">
        <title>Colletotrichum kahawae CIFC_Que2 genome sequencing and assembly.</title>
        <authorList>
            <person name="Baroncelli R."/>
        </authorList>
    </citation>
    <scope>NUCLEOTIDE SEQUENCE</scope>
    <source>
        <strain evidence="2">CIFC_Que2</strain>
    </source>
</reference>
<proteinExistence type="predicted"/>
<protein>
    <recommendedName>
        <fullName evidence="4">Myb-like domain-containing protein</fullName>
    </recommendedName>
</protein>
<organism evidence="2 3">
    <name type="scientific">Colletotrichum kahawae</name>
    <name type="common">Coffee berry disease fungus</name>
    <dbReference type="NCBI Taxonomy" id="34407"/>
    <lineage>
        <taxon>Eukaryota</taxon>
        <taxon>Fungi</taxon>
        <taxon>Dikarya</taxon>
        <taxon>Ascomycota</taxon>
        <taxon>Pezizomycotina</taxon>
        <taxon>Sordariomycetes</taxon>
        <taxon>Hypocreomycetidae</taxon>
        <taxon>Glomerellales</taxon>
        <taxon>Glomerellaceae</taxon>
        <taxon>Colletotrichum</taxon>
        <taxon>Colletotrichum gloeosporioides species complex</taxon>
    </lineage>
</organism>
<evidence type="ECO:0000256" key="1">
    <source>
        <dbReference type="SAM" id="MobiDB-lite"/>
    </source>
</evidence>
<keyword evidence="3" id="KW-1185">Reference proteome</keyword>
<feature type="region of interest" description="Disordered" evidence="1">
    <location>
        <begin position="154"/>
        <end position="209"/>
    </location>
</feature>
<gene>
    <name evidence="2" type="ORF">CKAH01_15530</name>
</gene>